<feature type="compositionally biased region" description="Polar residues" evidence="3">
    <location>
        <begin position="294"/>
        <end position="312"/>
    </location>
</feature>
<organism evidence="7 8">
    <name type="scientific">Lactuca saligna</name>
    <name type="common">Willowleaf lettuce</name>
    <dbReference type="NCBI Taxonomy" id="75948"/>
    <lineage>
        <taxon>Eukaryota</taxon>
        <taxon>Viridiplantae</taxon>
        <taxon>Streptophyta</taxon>
        <taxon>Embryophyta</taxon>
        <taxon>Tracheophyta</taxon>
        <taxon>Spermatophyta</taxon>
        <taxon>Magnoliopsida</taxon>
        <taxon>eudicotyledons</taxon>
        <taxon>Gunneridae</taxon>
        <taxon>Pentapetalae</taxon>
        <taxon>asterids</taxon>
        <taxon>campanulids</taxon>
        <taxon>Asterales</taxon>
        <taxon>Asteraceae</taxon>
        <taxon>Cichorioideae</taxon>
        <taxon>Cichorieae</taxon>
        <taxon>Lactucinae</taxon>
        <taxon>Lactuca</taxon>
    </lineage>
</organism>
<dbReference type="CDD" id="cd06872">
    <property type="entry name" value="PX_SNX19_like_plant"/>
    <property type="match status" value="1"/>
</dbReference>
<feature type="region of interest" description="Disordered" evidence="3">
    <location>
        <begin position="288"/>
        <end position="362"/>
    </location>
</feature>
<dbReference type="Pfam" id="PF02194">
    <property type="entry name" value="PXA"/>
    <property type="match status" value="1"/>
</dbReference>
<protein>
    <recommendedName>
        <fullName evidence="9">Sorting nexin-13</fullName>
    </recommendedName>
</protein>
<gene>
    <name evidence="7" type="ORF">LSALG_LOCUS6255</name>
</gene>
<dbReference type="GO" id="GO:0035091">
    <property type="term" value="F:phosphatidylinositol binding"/>
    <property type="evidence" value="ECO:0007669"/>
    <property type="project" value="InterPro"/>
</dbReference>
<dbReference type="PANTHER" id="PTHR22999:SF35">
    <property type="entry name" value="PHOX DOMAIN, SORTING NEXIN, PX DOMAIN SUPERFAMILY"/>
    <property type="match status" value="1"/>
</dbReference>
<dbReference type="SMART" id="SM00312">
    <property type="entry name" value="PX"/>
    <property type="match status" value="1"/>
</dbReference>
<evidence type="ECO:0000259" key="5">
    <source>
        <dbReference type="PROSITE" id="PS50195"/>
    </source>
</evidence>
<dbReference type="GO" id="GO:0016020">
    <property type="term" value="C:membrane"/>
    <property type="evidence" value="ECO:0007669"/>
    <property type="project" value="UniProtKB-ARBA"/>
</dbReference>
<evidence type="ECO:0000256" key="1">
    <source>
        <dbReference type="ARBA" id="ARBA00004496"/>
    </source>
</evidence>
<dbReference type="InterPro" id="IPR013937">
    <property type="entry name" value="Sorting_nexin_C"/>
</dbReference>
<proteinExistence type="predicted"/>
<dbReference type="Gene3D" id="3.30.1520.10">
    <property type="entry name" value="Phox-like domain"/>
    <property type="match status" value="1"/>
</dbReference>
<evidence type="ECO:0000313" key="8">
    <source>
        <dbReference type="Proteomes" id="UP001177003"/>
    </source>
</evidence>
<keyword evidence="4" id="KW-0812">Transmembrane</keyword>
<dbReference type="InterPro" id="IPR001683">
    <property type="entry name" value="PX_dom"/>
</dbReference>
<dbReference type="InterPro" id="IPR036871">
    <property type="entry name" value="PX_dom_sf"/>
</dbReference>
<keyword evidence="4" id="KW-0472">Membrane</keyword>
<evidence type="ECO:0000256" key="4">
    <source>
        <dbReference type="SAM" id="Phobius"/>
    </source>
</evidence>
<accession>A0AA35UV52</accession>
<feature type="domain" description="PXA" evidence="6">
    <location>
        <begin position="102"/>
        <end position="285"/>
    </location>
</feature>
<keyword evidence="8" id="KW-1185">Reference proteome</keyword>
<name>A0AA35UV52_LACSI</name>
<feature type="transmembrane region" description="Helical" evidence="4">
    <location>
        <begin position="36"/>
        <end position="59"/>
    </location>
</feature>
<dbReference type="SMART" id="SM00313">
    <property type="entry name" value="PXA"/>
    <property type="match status" value="1"/>
</dbReference>
<dbReference type="Pfam" id="PF00787">
    <property type="entry name" value="PX"/>
    <property type="match status" value="1"/>
</dbReference>
<dbReference type="Pfam" id="PF08628">
    <property type="entry name" value="Nexin_C"/>
    <property type="match status" value="1"/>
</dbReference>
<dbReference type="Proteomes" id="UP001177003">
    <property type="component" value="Chromosome 0"/>
</dbReference>
<feature type="compositionally biased region" description="Low complexity" evidence="3">
    <location>
        <begin position="677"/>
        <end position="687"/>
    </location>
</feature>
<dbReference type="AlphaFoldDB" id="A0AA35UV52"/>
<sequence>METLQDLIEEAKLRTVWWAICIFAVTYFLTHTSKSMWMNVPIAILLVSGVHILITEVDFHWKIRKSRRHSYLAHLEKKQLSVNDSRLNTLPPPPKWKRKIDSPVVEAAMEDFTNKILQEFVVDLWYSDITPDKEAPQLIHAIIMDILAEISMRVKDINLVDMLTRDVVDLIGDHLELFRKNQASIGRDVMVTLSSEERDERLKHHLMASKELHPALISPESEYKFLKRIMGALLAAVLRPREAQCPLVRCITRELLTCLVMEPVMRFASPGRINELIEGIFLATNKGEKETADDQSNVTVQPQNQPSVTNNEKGPESNSGSSSSQKLEKTPSTSNIQKESSTTVNPSATMASGPIQDDSMPTRTSDWARVLEAATQRRTEVLQPENLENMWTKGRNYMKKSQKNSASGIIKGGINENSNLDTGFDQQRDQILDGGQNKTPTRLSLVDDNLNFDFGSNGKLKRLNSASESNIQTLSETASPIQVGGTGTIIPEFYSVNPGRDNDAQSVNNIASDNKLIRTEGYVPKLRCRVLGAFFENIDSKSFAVYSIAVTDADNKTWFVKRRYRNFERLHRHLKDIPNYTLHLPPKRIFSSSTEDAFVHQRCIQLDKYLKELLSIANIAEQHEVWDFLSMSSKSYSFGRSSSAVRALAVNVDDAVDDIVRQFKGGIMRKSVGPGGSPSEFSSSSSSAANRNMTWETNEATNDSPLKQPIFDMGNNNIVSDYEESEKDNNKTIINNEEMESMGQVYGGYLDNEVNFKSGVSPKIVNKNDEQNKNLVLEKKNSSEVRSEVLTMAANFPSTSKEDPLGMPAEWSPPNVSVPLLNLVDKIFQLNRRGWLRRQVFWMSKQILQLMMEDAIDDWLLRQIQLLRRDDIVAQGIRWIQDILWPEGTFFLKVKSSQTDSSQANEGSKANKQGSFEEQLEAARRASDIKKMIFKGAPTTLVSLIGRKQYKRCAKDVYYFLQSAVCLKQLAYGLLELVLITVFPELQEIISNVHEKQKGQGV</sequence>
<keyword evidence="4" id="KW-1133">Transmembrane helix</keyword>
<keyword evidence="2" id="KW-0963">Cytoplasm</keyword>
<feature type="transmembrane region" description="Helical" evidence="4">
    <location>
        <begin position="12"/>
        <end position="30"/>
    </location>
</feature>
<dbReference type="SUPFAM" id="SSF64268">
    <property type="entry name" value="PX domain"/>
    <property type="match status" value="1"/>
</dbReference>
<evidence type="ECO:0000256" key="3">
    <source>
        <dbReference type="SAM" id="MobiDB-lite"/>
    </source>
</evidence>
<dbReference type="EMBL" id="OX465086">
    <property type="protein sequence ID" value="CAI9265661.1"/>
    <property type="molecule type" value="Genomic_DNA"/>
</dbReference>
<dbReference type="InterPro" id="IPR003114">
    <property type="entry name" value="Phox_assoc"/>
</dbReference>
<comment type="subcellular location">
    <subcellularLocation>
        <location evidence="1">Cytoplasm</location>
    </subcellularLocation>
</comment>
<dbReference type="GO" id="GO:0005768">
    <property type="term" value="C:endosome"/>
    <property type="evidence" value="ECO:0007669"/>
    <property type="project" value="UniProtKB-ARBA"/>
</dbReference>
<evidence type="ECO:0000256" key="2">
    <source>
        <dbReference type="ARBA" id="ARBA00022490"/>
    </source>
</evidence>
<evidence type="ECO:0008006" key="9">
    <source>
        <dbReference type="Google" id="ProtNLM"/>
    </source>
</evidence>
<reference evidence="7" key="1">
    <citation type="submission" date="2023-04" db="EMBL/GenBank/DDBJ databases">
        <authorList>
            <person name="Vijverberg K."/>
            <person name="Xiong W."/>
            <person name="Schranz E."/>
        </authorList>
    </citation>
    <scope>NUCLEOTIDE SEQUENCE</scope>
</reference>
<dbReference type="InterPro" id="IPR051837">
    <property type="entry name" value="SortingNexin/PXDomain-PKLike"/>
</dbReference>
<evidence type="ECO:0000313" key="7">
    <source>
        <dbReference type="EMBL" id="CAI9265661.1"/>
    </source>
</evidence>
<feature type="domain" description="PX" evidence="5">
    <location>
        <begin position="524"/>
        <end position="636"/>
    </location>
</feature>
<evidence type="ECO:0000259" key="6">
    <source>
        <dbReference type="PROSITE" id="PS51207"/>
    </source>
</evidence>
<feature type="region of interest" description="Disordered" evidence="3">
    <location>
        <begin position="670"/>
        <end position="691"/>
    </location>
</feature>
<dbReference type="PROSITE" id="PS51207">
    <property type="entry name" value="PXA"/>
    <property type="match status" value="1"/>
</dbReference>
<dbReference type="PROSITE" id="PS50195">
    <property type="entry name" value="PX"/>
    <property type="match status" value="1"/>
</dbReference>
<feature type="compositionally biased region" description="Polar residues" evidence="3">
    <location>
        <begin position="330"/>
        <end position="350"/>
    </location>
</feature>
<dbReference type="PANTHER" id="PTHR22999">
    <property type="entry name" value="PX SERINE/THREONINE KINASE PXK"/>
    <property type="match status" value="1"/>
</dbReference>